<reference evidence="1" key="2">
    <citation type="submission" date="2015-06" db="UniProtKB">
        <authorList>
            <consortium name="EnsemblMetazoa"/>
        </authorList>
    </citation>
    <scope>IDENTIFICATION</scope>
</reference>
<dbReference type="Proteomes" id="UP000015102">
    <property type="component" value="Unassembled WGS sequence"/>
</dbReference>
<sequence length="81" mass="9071">MNVLASHLQHPILELYLIMNSLGNHKGVAKHIIWSANLYVFADILSTKIKQQLIVSLLLSPPKRTPNLWSLSLGPTTITQE</sequence>
<protein>
    <submittedName>
        <fullName evidence="1">Uncharacterized protein</fullName>
    </submittedName>
</protein>
<evidence type="ECO:0000313" key="2">
    <source>
        <dbReference type="Proteomes" id="UP000015102"/>
    </source>
</evidence>
<dbReference type="EMBL" id="CAQQ02075854">
    <property type="status" value="NOT_ANNOTATED_CDS"/>
    <property type="molecule type" value="Genomic_DNA"/>
</dbReference>
<dbReference type="AlphaFoldDB" id="T1GC65"/>
<dbReference type="HOGENOM" id="CLU_2580681_0_0_1"/>
<dbReference type="EnsemblMetazoa" id="MESCA000863-RA">
    <property type="protein sequence ID" value="MESCA000863-PA"/>
    <property type="gene ID" value="MESCA000863"/>
</dbReference>
<organism evidence="1 2">
    <name type="scientific">Megaselia scalaris</name>
    <name type="common">Humpbacked fly</name>
    <name type="synonym">Phora scalaris</name>
    <dbReference type="NCBI Taxonomy" id="36166"/>
    <lineage>
        <taxon>Eukaryota</taxon>
        <taxon>Metazoa</taxon>
        <taxon>Ecdysozoa</taxon>
        <taxon>Arthropoda</taxon>
        <taxon>Hexapoda</taxon>
        <taxon>Insecta</taxon>
        <taxon>Pterygota</taxon>
        <taxon>Neoptera</taxon>
        <taxon>Endopterygota</taxon>
        <taxon>Diptera</taxon>
        <taxon>Brachycera</taxon>
        <taxon>Muscomorpha</taxon>
        <taxon>Platypezoidea</taxon>
        <taxon>Phoridae</taxon>
        <taxon>Megaseliini</taxon>
        <taxon>Megaselia</taxon>
    </lineage>
</organism>
<proteinExistence type="predicted"/>
<accession>T1GC65</accession>
<keyword evidence="2" id="KW-1185">Reference proteome</keyword>
<dbReference type="EMBL" id="CAQQ02075856">
    <property type="status" value="NOT_ANNOTATED_CDS"/>
    <property type="molecule type" value="Genomic_DNA"/>
</dbReference>
<dbReference type="EMBL" id="CAQQ02075855">
    <property type="status" value="NOT_ANNOTATED_CDS"/>
    <property type="molecule type" value="Genomic_DNA"/>
</dbReference>
<evidence type="ECO:0000313" key="1">
    <source>
        <dbReference type="EnsemblMetazoa" id="MESCA000863-PA"/>
    </source>
</evidence>
<name>T1GC65_MEGSC</name>
<reference evidence="2" key="1">
    <citation type="submission" date="2013-02" db="EMBL/GenBank/DDBJ databases">
        <authorList>
            <person name="Hughes D."/>
        </authorList>
    </citation>
    <scope>NUCLEOTIDE SEQUENCE</scope>
    <source>
        <strain>Durham</strain>
        <strain evidence="2">NC isolate 2 -- Noor lab</strain>
    </source>
</reference>